<reference evidence="1 2" key="1">
    <citation type="submission" date="2018-06" db="EMBL/GenBank/DDBJ databases">
        <title>Genomic Encyclopedia of Archaeal and Bacterial Type Strains, Phase II (KMG-II): from individual species to whole genera.</title>
        <authorList>
            <person name="Goeker M."/>
        </authorList>
    </citation>
    <scope>NUCLEOTIDE SEQUENCE [LARGE SCALE GENOMIC DNA]</scope>
    <source>
        <strain evidence="1 2">DSM 15361</strain>
    </source>
</reference>
<dbReference type="Proteomes" id="UP000249542">
    <property type="component" value="Unassembled WGS sequence"/>
</dbReference>
<dbReference type="EMBL" id="QKYV01000009">
    <property type="protein sequence ID" value="PZW37964.1"/>
    <property type="molecule type" value="Genomic_DNA"/>
</dbReference>
<organism evidence="1 2">
    <name type="scientific">Mesonia algae</name>
    <dbReference type="NCBI Taxonomy" id="213248"/>
    <lineage>
        <taxon>Bacteria</taxon>
        <taxon>Pseudomonadati</taxon>
        <taxon>Bacteroidota</taxon>
        <taxon>Flavobacteriia</taxon>
        <taxon>Flavobacteriales</taxon>
        <taxon>Flavobacteriaceae</taxon>
        <taxon>Mesonia</taxon>
    </lineage>
</organism>
<keyword evidence="2" id="KW-1185">Reference proteome</keyword>
<gene>
    <name evidence="1" type="ORF">LX95_02757</name>
</gene>
<evidence type="ECO:0008006" key="3">
    <source>
        <dbReference type="Google" id="ProtNLM"/>
    </source>
</evidence>
<evidence type="ECO:0000313" key="1">
    <source>
        <dbReference type="EMBL" id="PZW37964.1"/>
    </source>
</evidence>
<name>A0A2W7HWP8_9FLAO</name>
<dbReference type="AlphaFoldDB" id="A0A2W7HWP8"/>
<proteinExistence type="predicted"/>
<evidence type="ECO:0000313" key="2">
    <source>
        <dbReference type="Proteomes" id="UP000249542"/>
    </source>
</evidence>
<sequence>MVIDLPTAEERKKAIGKLYAWQDRAYRTANLMVSHLYVQEMLKEFFYLSEDIQYKLAREQKDEAGILQTSRMNTIYQVTSKRFKGEMPTNIISCLKASLYSTFKKNQEAYWRGECALMSFKKDMPFPFTTEGMSKLEYNPTKKAFCFRLFKIPLKTYLGRDHSDKWRLLQRVSQGELKLCTSHLQLKDGKTFWLAVFELEKEVHQLNPGVVAEVSLSLEYPIVVKVGKVRHQIGNKEEFLHRRLAIQAARKRAQVGATYNKSGKGKKRKLKAVDRFRQKEKNYILQRLHVYSRRLIDFCIQHQAGTLMLMNQEDKIGIAKEEGFVLRNWSYCELLTKIQYKADKAGIEVIVG</sequence>
<accession>A0A2W7HWP8</accession>
<comment type="caution">
    <text evidence="1">The sequence shown here is derived from an EMBL/GenBank/DDBJ whole genome shotgun (WGS) entry which is preliminary data.</text>
</comment>
<protein>
    <recommendedName>
        <fullName evidence="3">Transposase</fullName>
    </recommendedName>
</protein>